<reference evidence="3" key="3">
    <citation type="submission" date="2018-10" db="EMBL/GenBank/DDBJ databases">
        <authorList>
            <person name="Whitman W."/>
            <person name="Huntemann M."/>
            <person name="Clum A."/>
            <person name="Pillay M."/>
            <person name="Palaniappan K."/>
            <person name="Varghese N."/>
            <person name="Mikhailova N."/>
            <person name="Stamatis D."/>
            <person name="Reddy T."/>
            <person name="Daum C."/>
            <person name="Shapiro N."/>
            <person name="Ivanova N."/>
            <person name="Kyrpides N."/>
            <person name="Woyke T."/>
        </authorList>
    </citation>
    <scope>NUCLEOTIDE SEQUENCE</scope>
    <source>
        <strain evidence="3">CGMCC 1.10124</strain>
    </source>
</reference>
<feature type="compositionally biased region" description="Low complexity" evidence="1">
    <location>
        <begin position="40"/>
        <end position="49"/>
    </location>
</feature>
<dbReference type="Proteomes" id="UP000277326">
    <property type="component" value="Unassembled WGS sequence"/>
</dbReference>
<feature type="region of interest" description="Disordered" evidence="1">
    <location>
        <begin position="23"/>
        <end position="79"/>
    </location>
</feature>
<accession>A0A3M0E1C1</accession>
<feature type="compositionally biased region" description="Polar residues" evidence="1">
    <location>
        <begin position="57"/>
        <end position="67"/>
    </location>
</feature>
<sequence length="230" mass="23884">MHPTRRRWLRRIGGPAFLIGLAGCAGGSNGDGDGDGGGEDSATPTESSSEPPPDTNGIGSCSDSASGTRPAGTGGPGVTLVAVDDCPALPVQPAIEVVREAATPEQPPGLRTVLTSTADEPIRVGEGRAVHFEYVMDDAGELVLLPGGGEYPADPDCWRLHEGIATTEEYRTFEIEAGGSSARPVDLYATPDGDACLPVGEYRFETTISVVSEAAEPESSERWGFSILLE</sequence>
<evidence type="ECO:0000313" key="3">
    <source>
        <dbReference type="EMBL" id="RMB25656.1"/>
    </source>
</evidence>
<reference evidence="3 4" key="1">
    <citation type="journal article" date="2015" name="Stand. Genomic Sci.">
        <title>Genomic Encyclopedia of Bacterial and Archaeal Type Strains, Phase III: the genomes of soil and plant-associated and newly described type strains.</title>
        <authorList>
            <person name="Whitman W.B."/>
            <person name="Woyke T."/>
            <person name="Klenk H.P."/>
            <person name="Zhou Y."/>
            <person name="Lilburn T.G."/>
            <person name="Beck B.J."/>
            <person name="De Vos P."/>
            <person name="Vandamme P."/>
            <person name="Eisen J.A."/>
            <person name="Garrity G."/>
            <person name="Hugenholtz P."/>
            <person name="Kyrpides N.C."/>
        </authorList>
    </citation>
    <scope>NUCLEOTIDE SEQUENCE [LARGE SCALE GENOMIC DNA]</scope>
    <source>
        <strain evidence="3 4">CGMCC 1.10124</strain>
    </source>
</reference>
<evidence type="ECO:0000313" key="4">
    <source>
        <dbReference type="Proteomes" id="UP000277326"/>
    </source>
</evidence>
<dbReference type="PROSITE" id="PS51257">
    <property type="entry name" value="PROKAR_LIPOPROTEIN"/>
    <property type="match status" value="1"/>
</dbReference>
<dbReference type="Proteomes" id="UP000282007">
    <property type="component" value="Chromosome"/>
</dbReference>
<organism evidence="3 4">
    <name type="scientific">Haloplanus aerogenes</name>
    <dbReference type="NCBI Taxonomy" id="660522"/>
    <lineage>
        <taxon>Archaea</taxon>
        <taxon>Methanobacteriati</taxon>
        <taxon>Methanobacteriota</taxon>
        <taxon>Stenosarchaea group</taxon>
        <taxon>Halobacteria</taxon>
        <taxon>Halobacteriales</taxon>
        <taxon>Haloferacaceae</taxon>
        <taxon>Haloplanus</taxon>
    </lineage>
</organism>
<dbReference type="KEGG" id="haer:DU502_11175"/>
<gene>
    <name evidence="3" type="ORF">ATH50_0754</name>
    <name evidence="2" type="ORF">DU502_11175</name>
</gene>
<evidence type="ECO:0000256" key="1">
    <source>
        <dbReference type="SAM" id="MobiDB-lite"/>
    </source>
</evidence>
<dbReference type="GeneID" id="38471855"/>
<dbReference type="OrthoDB" id="206507at2157"/>
<dbReference type="EMBL" id="CP034145">
    <property type="protein sequence ID" value="AZH25901.1"/>
    <property type="molecule type" value="Genomic_DNA"/>
</dbReference>
<keyword evidence="5" id="KW-1185">Reference proteome</keyword>
<evidence type="ECO:0000313" key="2">
    <source>
        <dbReference type="EMBL" id="AZH25901.1"/>
    </source>
</evidence>
<dbReference type="EMBL" id="REFS01000001">
    <property type="protein sequence ID" value="RMB25656.1"/>
    <property type="molecule type" value="Genomic_DNA"/>
</dbReference>
<dbReference type="RefSeq" id="WP_121919434.1">
    <property type="nucleotide sequence ID" value="NZ_CP034145.1"/>
</dbReference>
<proteinExistence type="predicted"/>
<reference evidence="2 5" key="2">
    <citation type="submission" date="2018-07" db="EMBL/GenBank/DDBJ databases">
        <title>Genome sequences of Haloplanus aerogenes JCM 16430T.</title>
        <authorList>
            <person name="Kim Y.B."/>
            <person name="Roh S.W."/>
        </authorList>
    </citation>
    <scope>NUCLEOTIDE SEQUENCE [LARGE SCALE GENOMIC DNA]</scope>
    <source>
        <strain evidence="2 5">JCM 16430</strain>
    </source>
</reference>
<dbReference type="AlphaFoldDB" id="A0A3M0E1C1"/>
<evidence type="ECO:0000313" key="5">
    <source>
        <dbReference type="Proteomes" id="UP000282007"/>
    </source>
</evidence>
<protein>
    <submittedName>
        <fullName evidence="3">Uncharacterized protein</fullName>
    </submittedName>
</protein>
<name>A0A3M0E1C1_9EURY</name>